<dbReference type="Proteomes" id="UP001150217">
    <property type="component" value="Unassembled WGS sequence"/>
</dbReference>
<evidence type="ECO:0000313" key="2">
    <source>
        <dbReference type="EMBL" id="KAJ4466719.1"/>
    </source>
</evidence>
<dbReference type="EMBL" id="JANVFT010000113">
    <property type="protein sequence ID" value="KAJ4466719.1"/>
    <property type="molecule type" value="Genomic_DNA"/>
</dbReference>
<gene>
    <name evidence="2" type="ORF">C8R41DRAFT_926001</name>
</gene>
<name>A0ABQ8UZ63_9AGAR</name>
<evidence type="ECO:0000313" key="3">
    <source>
        <dbReference type="Proteomes" id="UP001150217"/>
    </source>
</evidence>
<protein>
    <submittedName>
        <fullName evidence="2">Uncharacterized protein</fullName>
    </submittedName>
</protein>
<comment type="caution">
    <text evidence="2">The sequence shown here is derived from an EMBL/GenBank/DDBJ whole genome shotgun (WGS) entry which is preliminary data.</text>
</comment>
<accession>A0ABQ8UZ63</accession>
<organism evidence="2 3">
    <name type="scientific">Lentinula lateritia</name>
    <dbReference type="NCBI Taxonomy" id="40482"/>
    <lineage>
        <taxon>Eukaryota</taxon>
        <taxon>Fungi</taxon>
        <taxon>Dikarya</taxon>
        <taxon>Basidiomycota</taxon>
        <taxon>Agaricomycotina</taxon>
        <taxon>Agaricomycetes</taxon>
        <taxon>Agaricomycetidae</taxon>
        <taxon>Agaricales</taxon>
        <taxon>Marasmiineae</taxon>
        <taxon>Omphalotaceae</taxon>
        <taxon>Lentinula</taxon>
    </lineage>
</organism>
<sequence length="248" mass="28377">MEPDYVEASSHTTSNPSTYKPAWTWYRNQTYEFYRYVKDENTGMMQKVYDNPHQQHNTKNVGANIKKGILNHSEPIIHTTSRKSTPISFEPLERSPKFFMEGGTQPIIEAGTYGPTKLQTTNFNSKDSQGITAWHYSQSPFDLDSPLDDTPIPSKIGTIYIHRNIRDGGYQVWIWLLRGNQEVWRPVDLGGSLIHHPEIASRVLTMQASTGNPSWVLHSTLLTTQGRQLRKRRSQSRARSPFARSDAQ</sequence>
<evidence type="ECO:0000256" key="1">
    <source>
        <dbReference type="SAM" id="MobiDB-lite"/>
    </source>
</evidence>
<feature type="region of interest" description="Disordered" evidence="1">
    <location>
        <begin position="226"/>
        <end position="248"/>
    </location>
</feature>
<keyword evidence="3" id="KW-1185">Reference proteome</keyword>
<reference evidence="2" key="1">
    <citation type="submission" date="2022-08" db="EMBL/GenBank/DDBJ databases">
        <title>A Global Phylogenomic Analysis of the Shiitake Genus Lentinula.</title>
        <authorList>
            <consortium name="DOE Joint Genome Institute"/>
            <person name="Sierra-Patev S."/>
            <person name="Min B."/>
            <person name="Naranjo-Ortiz M."/>
            <person name="Looney B."/>
            <person name="Konkel Z."/>
            <person name="Slot J.C."/>
            <person name="Sakamoto Y."/>
            <person name="Steenwyk J.L."/>
            <person name="Rokas A."/>
            <person name="Carro J."/>
            <person name="Camarero S."/>
            <person name="Ferreira P."/>
            <person name="Molpeceres G."/>
            <person name="Ruiz-Duenas F.J."/>
            <person name="Serrano A."/>
            <person name="Henrissat B."/>
            <person name="Drula E."/>
            <person name="Hughes K.W."/>
            <person name="Mata J.L."/>
            <person name="Ishikawa N.K."/>
            <person name="Vargas-Isla R."/>
            <person name="Ushijima S."/>
            <person name="Smith C.A."/>
            <person name="Ahrendt S."/>
            <person name="Andreopoulos W."/>
            <person name="He G."/>
            <person name="Labutti K."/>
            <person name="Lipzen A."/>
            <person name="Ng V."/>
            <person name="Riley R."/>
            <person name="Sandor L."/>
            <person name="Barry K."/>
            <person name="Martinez A.T."/>
            <person name="Xiao Y."/>
            <person name="Gibbons J.G."/>
            <person name="Terashima K."/>
            <person name="Grigoriev I.V."/>
            <person name="Hibbett D.S."/>
        </authorList>
    </citation>
    <scope>NUCLEOTIDE SEQUENCE</scope>
    <source>
        <strain evidence="2">RHP3577 ss4</strain>
    </source>
</reference>
<proteinExistence type="predicted"/>